<accession>A0A9N9FH79</accession>
<comment type="caution">
    <text evidence="2">The sequence shown here is derived from an EMBL/GenBank/DDBJ whole genome shotgun (WGS) entry which is preliminary data.</text>
</comment>
<dbReference type="Gene3D" id="3.30.710.10">
    <property type="entry name" value="Potassium Channel Kv1.1, Chain A"/>
    <property type="match status" value="1"/>
</dbReference>
<dbReference type="EMBL" id="CAJVPI010000428">
    <property type="protein sequence ID" value="CAG8533938.1"/>
    <property type="molecule type" value="Genomic_DNA"/>
</dbReference>
<name>A0A9N9FH79_9GLOM</name>
<protein>
    <submittedName>
        <fullName evidence="2">2713_t:CDS:1</fullName>
    </submittedName>
</protein>
<dbReference type="Pfam" id="PF02214">
    <property type="entry name" value="BTB_2"/>
    <property type="match status" value="1"/>
</dbReference>
<dbReference type="InterPro" id="IPR003131">
    <property type="entry name" value="T1-type_BTB"/>
</dbReference>
<dbReference type="InterPro" id="IPR011333">
    <property type="entry name" value="SKP1/BTB/POZ_sf"/>
</dbReference>
<dbReference type="InterPro" id="IPR000210">
    <property type="entry name" value="BTB/POZ_dom"/>
</dbReference>
<evidence type="ECO:0000313" key="3">
    <source>
        <dbReference type="Proteomes" id="UP000789739"/>
    </source>
</evidence>
<dbReference type="OrthoDB" id="2414723at2759"/>
<organism evidence="2 3">
    <name type="scientific">Paraglomus brasilianum</name>
    <dbReference type="NCBI Taxonomy" id="144538"/>
    <lineage>
        <taxon>Eukaryota</taxon>
        <taxon>Fungi</taxon>
        <taxon>Fungi incertae sedis</taxon>
        <taxon>Mucoromycota</taxon>
        <taxon>Glomeromycotina</taxon>
        <taxon>Glomeromycetes</taxon>
        <taxon>Paraglomerales</taxon>
        <taxon>Paraglomeraceae</taxon>
        <taxon>Paraglomus</taxon>
    </lineage>
</organism>
<dbReference type="AlphaFoldDB" id="A0A9N9FH79"/>
<dbReference type="GO" id="GO:0051260">
    <property type="term" value="P:protein homooligomerization"/>
    <property type="evidence" value="ECO:0007669"/>
    <property type="project" value="InterPro"/>
</dbReference>
<dbReference type="Proteomes" id="UP000789739">
    <property type="component" value="Unassembled WGS sequence"/>
</dbReference>
<evidence type="ECO:0000259" key="1">
    <source>
        <dbReference type="SMART" id="SM00225"/>
    </source>
</evidence>
<dbReference type="PANTHER" id="PTHR14499">
    <property type="entry name" value="POTASSIUM CHANNEL TETRAMERIZATION DOMAIN-CONTAINING"/>
    <property type="match status" value="1"/>
</dbReference>
<dbReference type="PANTHER" id="PTHR14499:SF136">
    <property type="entry name" value="GH08630P"/>
    <property type="match status" value="1"/>
</dbReference>
<keyword evidence="3" id="KW-1185">Reference proteome</keyword>
<dbReference type="SMART" id="SM00225">
    <property type="entry name" value="BTB"/>
    <property type="match status" value="1"/>
</dbReference>
<evidence type="ECO:0000313" key="2">
    <source>
        <dbReference type="EMBL" id="CAG8533938.1"/>
    </source>
</evidence>
<gene>
    <name evidence="2" type="ORF">PBRASI_LOCUS4248</name>
</gene>
<reference evidence="2" key="1">
    <citation type="submission" date="2021-06" db="EMBL/GenBank/DDBJ databases">
        <authorList>
            <person name="Kallberg Y."/>
            <person name="Tangrot J."/>
            <person name="Rosling A."/>
        </authorList>
    </citation>
    <scope>NUCLEOTIDE SEQUENCE</scope>
    <source>
        <strain evidence="2">BR232B</strain>
    </source>
</reference>
<sequence>MIEIKDKKDIGDCDSKNVRFNERIILNVGGVKYETYRSTLTAYPNTLLGTMFADRNLSLLYKTDGNEYFIDRNGHAFFYILEFYRTGRLSWKEEEGNCICGTEGHLTIGNDRGNITREELISEMQYFQLPVHTITSSFIHRAAGQRLTHFMRSLEKVLHILASEFQTSIRIDFRKNKLAPHITILSSGDEDTTLKAAVIKVIKPHGTVGYVILSTYGNEIKRYLESEVEGVTLEVNHVDNFNWFRLEMKINGLENNLVLENSVIIICMCMYTGVTCMHNETLLETWIYG</sequence>
<proteinExistence type="predicted"/>
<dbReference type="SUPFAM" id="SSF54695">
    <property type="entry name" value="POZ domain"/>
    <property type="match status" value="1"/>
</dbReference>
<feature type="domain" description="BTB" evidence="1">
    <location>
        <begin position="22"/>
        <end position="142"/>
    </location>
</feature>